<protein>
    <submittedName>
        <fullName evidence="3">Uncharacterized protein</fullName>
    </submittedName>
</protein>
<evidence type="ECO:0000313" key="4">
    <source>
        <dbReference type="Proteomes" id="UP000235728"/>
    </source>
</evidence>
<keyword evidence="2" id="KW-1133">Transmembrane helix</keyword>
<keyword evidence="2" id="KW-0812">Transmembrane</keyword>
<dbReference type="AlphaFoldDB" id="A0A2N6NYN2"/>
<evidence type="ECO:0000256" key="1">
    <source>
        <dbReference type="SAM" id="MobiDB-lite"/>
    </source>
</evidence>
<feature type="compositionally biased region" description="Polar residues" evidence="1">
    <location>
        <begin position="1"/>
        <end position="12"/>
    </location>
</feature>
<keyword evidence="2" id="KW-0472">Membrane</keyword>
<accession>A0A2N6NYN2</accession>
<feature type="region of interest" description="Disordered" evidence="1">
    <location>
        <begin position="1"/>
        <end position="49"/>
    </location>
</feature>
<name>A0A2N6NYN2_BEABA</name>
<sequence>MTIPSTSNNSAGAATLADEQLPEAGETAPLLGHDTPPPLQQKSSRPSPFTRPVSVVTILVYVVYFVALELSQSLPGNAFHQ</sequence>
<evidence type="ECO:0000313" key="3">
    <source>
        <dbReference type="EMBL" id="PMB72370.1"/>
    </source>
</evidence>
<gene>
    <name evidence="3" type="ORF">BM221_002473</name>
</gene>
<reference evidence="3 4" key="1">
    <citation type="journal article" date="2016" name="Appl. Microbiol. Biotechnol.">
        <title>Characterization of T-DNA insertion mutants with decreased virulence in the entomopathogenic fungus Beauveria bassiana JEF-007.</title>
        <authorList>
            <person name="Kim S."/>
            <person name="Lee S.J."/>
            <person name="Nai Y.S."/>
            <person name="Yu J.S."/>
            <person name="Lee M.R."/>
            <person name="Yang Y.T."/>
            <person name="Kim J.S."/>
        </authorList>
    </citation>
    <scope>NUCLEOTIDE SEQUENCE [LARGE SCALE GENOMIC DNA]</scope>
    <source>
        <strain evidence="3 4">JEF-007</strain>
    </source>
</reference>
<proteinExistence type="predicted"/>
<evidence type="ECO:0000256" key="2">
    <source>
        <dbReference type="SAM" id="Phobius"/>
    </source>
</evidence>
<comment type="caution">
    <text evidence="3">The sequence shown here is derived from an EMBL/GenBank/DDBJ whole genome shotgun (WGS) entry which is preliminary data.</text>
</comment>
<feature type="transmembrane region" description="Helical" evidence="2">
    <location>
        <begin position="49"/>
        <end position="67"/>
    </location>
</feature>
<dbReference type="Proteomes" id="UP000235728">
    <property type="component" value="Unassembled WGS sequence"/>
</dbReference>
<organism evidence="3 4">
    <name type="scientific">Beauveria bassiana</name>
    <name type="common">White muscardine disease fungus</name>
    <name type="synonym">Tritirachium shiotae</name>
    <dbReference type="NCBI Taxonomy" id="176275"/>
    <lineage>
        <taxon>Eukaryota</taxon>
        <taxon>Fungi</taxon>
        <taxon>Dikarya</taxon>
        <taxon>Ascomycota</taxon>
        <taxon>Pezizomycotina</taxon>
        <taxon>Sordariomycetes</taxon>
        <taxon>Hypocreomycetidae</taxon>
        <taxon>Hypocreales</taxon>
        <taxon>Cordycipitaceae</taxon>
        <taxon>Beauveria</taxon>
    </lineage>
</organism>
<dbReference type="EMBL" id="MRVG01000002">
    <property type="protein sequence ID" value="PMB72370.1"/>
    <property type="molecule type" value="Genomic_DNA"/>
</dbReference>